<evidence type="ECO:0000256" key="1">
    <source>
        <dbReference type="ARBA" id="ARBA00022737"/>
    </source>
</evidence>
<sequence length="1512" mass="167513">MEQLLAQFQPGVVPHPLILQALADLSLANPFAIVPFLKALLGMMLPILSSARHEQARWAIAYALGRFSQAIIDYLMNIEKAPDPSMKKSIFESEVAIALDFLLANWLQARETKVRAETVVSLGYMSQLLSMEKLEEQLPKLIMPMVNLYKRHQDCYPVTKGLCLMIESAVEHKCMSLENCLENIITAVFMQVCSPPDYSEPMVVRNHNESLRCFTLLVPMFPDKVVTFLMMRVASSSEKIRVGALTALKHIINSADANLADKMRSITLGLRVVLHDHSNKVKKVLAQVIVALAHHGYLETDGGHNMIEFLIRQCALLDDETTRPADYDYVSNEALRTMCENVLQLLTTTVDNIEKVLWPSLFEYLLAEDLTVAVGTICKCLANFASRKQKDHSVVLEVDYQKYPGVPKPQALLARLFVMLGDPLAHHCRGVHILRLLRAIPSVIHKDITALWDTVLPQMILTLDGCLEQPESLDRDRWCEDLVQLCQRCFLEVDKEDWTLSVGASLQSQLPLYNGYPGDKCMLLRLLGVVMKKVTSKTFINQTLDKIFEHVNHANLEERKGCALAVGYCGASHLDAVLVKLEQVAKADRRGSGLLSFIKDLTGSDYHEKLLATVILCYGHVSVQAPASILVTRIETPILRSSAKFYQSSKELCVRQAMLQTVRMVADAVHSLRLQEPFTFQSRGELLQQMEGILKGEHPSVILTRTRALVLQALASLVKLDPALPETSRASLVEVAAAYVYPLSPKAPSQAYIESYTEETIEDHAQLVLLSIAALDQFLVELLSKERTPENFRVILKVLHPWLTSKKEYERERCLNSIWQLMSFYSDNLQAGVFQVFSCFGYILGLLTPRCADPSISIRNTALKCIQFALEINNKSQSLSSSNDADIQYIEGLQLLTQDPDSTTLVSVTQELAQVIVQKVPPIQLLSLIDNLLDGLMDPHPQSSVGASAVLAGVIQLRGGELRAEVSHLVESLRKQLTNIQCVETRSGTLQIISNLARHHLTLVVNALLASPLPFDEQVRACYKALVKDVDSGRSILSYLLDIINDGKAYEMHPDPKNYKSTIKIATTDVLGAICCLEEVLHAPEMETCSKEEFGPIFSALLLTTAAYLGVHPPSASRSDVKGAIGDHSMKLVPLQCTIRAFESFLLCAKQEQLFITMCEQQHWANFEDEKSFPVSVAMLGRLLSVHCPKYIKSIIGCLRGALGSTCEHQRAAVVAIFAEFLTQTYPDSHPLVEPLMGDILGKLSDPCPAVRRLCIKGLANIDRMDIDVIHRYSSTVLSAMITGLDDKDDAQQDITLEAVNGLATVLMQAEVHNIGNIIITVSLRLRPMFEKERGEVRAAAFKLFGDLAKFGEGDVKEAFVEQALNSLVTVLVHLNEDDKNVVRACKQSLKKLGPLLGSDGANNMFQKHLPEDSILHYGEFINDLSKVLVVDLEEYVSNFVTSGLSHLRGPHPSIQCNAAVLLGCLLGNLKPSCCDKAASESVCSALLVLLKSDTPELRSKAAEALGALHAY</sequence>
<dbReference type="InterPro" id="IPR045206">
    <property type="entry name" value="Maestro_heat-like_prot"/>
</dbReference>
<proteinExistence type="predicted"/>
<keyword evidence="1" id="KW-0677">Repeat</keyword>
<dbReference type="InterPro" id="IPR048465">
    <property type="entry name" value="Maestro-like_HEAT"/>
</dbReference>
<dbReference type="Pfam" id="PF23227">
    <property type="entry name" value="HEAT_MROH2B_C"/>
    <property type="match status" value="1"/>
</dbReference>
<dbReference type="Pfam" id="PF21047">
    <property type="entry name" value="HEAT_Maestro"/>
    <property type="match status" value="1"/>
</dbReference>
<name>A0A2R5LMZ7_9ACAR</name>
<protein>
    <submittedName>
        <fullName evidence="6">Putative heat repeat-containing protein 7a</fullName>
    </submittedName>
</protein>
<dbReference type="InterPro" id="IPR056282">
    <property type="entry name" value="MROH2B-like_N_HEAT"/>
</dbReference>
<evidence type="ECO:0000259" key="3">
    <source>
        <dbReference type="Pfam" id="PF23210"/>
    </source>
</evidence>
<evidence type="ECO:0000259" key="2">
    <source>
        <dbReference type="Pfam" id="PF21047"/>
    </source>
</evidence>
<dbReference type="PANTHER" id="PTHR23120">
    <property type="entry name" value="MAESTRO-RELATED HEAT DOMAIN-CONTAINING"/>
    <property type="match status" value="1"/>
</dbReference>
<dbReference type="SUPFAM" id="SSF48371">
    <property type="entry name" value="ARM repeat"/>
    <property type="match status" value="2"/>
</dbReference>
<reference evidence="6" key="1">
    <citation type="submission" date="2018-03" db="EMBL/GenBank/DDBJ databases">
        <title>The relapsing fever spirochete Borrelia turicatae persists in the highly oxidative environment of its soft-bodied tick vector.</title>
        <authorList>
            <person name="Bourret T.J."/>
            <person name="Boyle W.K."/>
            <person name="Valenzuela J.G."/>
            <person name="Oliveira F."/>
            <person name="Lopez J.E."/>
        </authorList>
    </citation>
    <scope>NUCLEOTIDE SEQUENCE</scope>
    <source>
        <strain evidence="6">Kansas strain/isolate</strain>
        <tissue evidence="6">Salivary glands</tissue>
    </source>
</reference>
<feature type="domain" description="MROH2B-like N-terminal HEAT-repeats" evidence="4">
    <location>
        <begin position="1"/>
        <end position="126"/>
    </location>
</feature>
<accession>A0A2R5LMZ7</accession>
<dbReference type="InterPro" id="IPR011989">
    <property type="entry name" value="ARM-like"/>
</dbReference>
<dbReference type="GO" id="GO:0005737">
    <property type="term" value="C:cytoplasm"/>
    <property type="evidence" value="ECO:0007669"/>
    <property type="project" value="TreeGrafter"/>
</dbReference>
<feature type="domain" description="MROH2B-like HEAT-repeats" evidence="3">
    <location>
        <begin position="129"/>
        <end position="783"/>
    </location>
</feature>
<feature type="domain" description="Maestro/Maestro-like HEAT-repeats" evidence="5">
    <location>
        <begin position="1239"/>
        <end position="1510"/>
    </location>
</feature>
<dbReference type="InterPro" id="IPR055408">
    <property type="entry name" value="HEAT_MROH2B-like"/>
</dbReference>
<organism evidence="6">
    <name type="scientific">Ornithodoros turicata</name>
    <dbReference type="NCBI Taxonomy" id="34597"/>
    <lineage>
        <taxon>Eukaryota</taxon>
        <taxon>Metazoa</taxon>
        <taxon>Ecdysozoa</taxon>
        <taxon>Arthropoda</taxon>
        <taxon>Chelicerata</taxon>
        <taxon>Arachnida</taxon>
        <taxon>Acari</taxon>
        <taxon>Parasitiformes</taxon>
        <taxon>Ixodida</taxon>
        <taxon>Ixodoidea</taxon>
        <taxon>Argasidae</taxon>
        <taxon>Ornithodorinae</taxon>
        <taxon>Ornithodoros</taxon>
    </lineage>
</organism>
<dbReference type="Pfam" id="PF23221">
    <property type="entry name" value="HEAT_MROH2B_1st"/>
    <property type="match status" value="1"/>
</dbReference>
<evidence type="ECO:0000259" key="5">
    <source>
        <dbReference type="Pfam" id="PF23227"/>
    </source>
</evidence>
<evidence type="ECO:0000259" key="4">
    <source>
        <dbReference type="Pfam" id="PF23221"/>
    </source>
</evidence>
<feature type="domain" description="Maestro-like HEAT-repeats" evidence="2">
    <location>
        <begin position="809"/>
        <end position="1037"/>
    </location>
</feature>
<dbReference type="PANTHER" id="PTHR23120:SF0">
    <property type="entry name" value="MAESTRO HEAT-LIKE REPEAT FAMILY MEMBER 1"/>
    <property type="match status" value="1"/>
</dbReference>
<dbReference type="Pfam" id="PF23210">
    <property type="entry name" value="HEAT_Maestro_2"/>
    <property type="match status" value="1"/>
</dbReference>
<dbReference type="Gene3D" id="1.25.10.10">
    <property type="entry name" value="Leucine-rich Repeat Variant"/>
    <property type="match status" value="4"/>
</dbReference>
<dbReference type="EMBL" id="GGLE01006774">
    <property type="protein sequence ID" value="MBY10900.1"/>
    <property type="molecule type" value="Transcribed_RNA"/>
</dbReference>
<evidence type="ECO:0000313" key="6">
    <source>
        <dbReference type="EMBL" id="MBY10900.1"/>
    </source>
</evidence>
<dbReference type="InterPro" id="IPR016024">
    <property type="entry name" value="ARM-type_fold"/>
</dbReference>
<dbReference type="InterPro" id="IPR055406">
    <property type="entry name" value="HEAT_Maestro"/>
</dbReference>